<dbReference type="InterPro" id="IPR029058">
    <property type="entry name" value="AB_hydrolase_fold"/>
</dbReference>
<evidence type="ECO:0000313" key="4">
    <source>
        <dbReference type="EMBL" id="NDK89466.1"/>
    </source>
</evidence>
<accession>A0A7K3LMI3</accession>
<keyword evidence="5" id="KW-1185">Reference proteome</keyword>
<comment type="caution">
    <text evidence="4">The sequence shown here is derived from an EMBL/GenBank/DDBJ whole genome shotgun (WGS) entry which is preliminary data.</text>
</comment>
<dbReference type="PANTHER" id="PTHR10655:SF17">
    <property type="entry name" value="LYSOPHOSPHOLIPASE-LIKE PROTEIN 1"/>
    <property type="match status" value="1"/>
</dbReference>
<dbReference type="InterPro" id="IPR050565">
    <property type="entry name" value="LYPA1-2/EST-like"/>
</dbReference>
<feature type="domain" description="Phospholipase/carboxylesterase/thioesterase" evidence="3">
    <location>
        <begin position="19"/>
        <end position="208"/>
    </location>
</feature>
<dbReference type="InterPro" id="IPR003140">
    <property type="entry name" value="PLipase/COase/thioEstase"/>
</dbReference>
<name>A0A7K3LMI3_9ACTN</name>
<evidence type="ECO:0000259" key="3">
    <source>
        <dbReference type="Pfam" id="PF02230"/>
    </source>
</evidence>
<keyword evidence="2" id="KW-0378">Hydrolase</keyword>
<dbReference type="PANTHER" id="PTHR10655">
    <property type="entry name" value="LYSOPHOSPHOLIPASE-RELATED"/>
    <property type="match status" value="1"/>
</dbReference>
<protein>
    <submittedName>
        <fullName evidence="4">Esterase</fullName>
    </submittedName>
</protein>
<sequence length="217" mass="22997">MTTLVDIRSTDTFDDPGAADPRAVVVCLHGFGSHEHDLAPLAPLIAPALQWASLRGPRTLQPGSYAWFPIETPGVPDPAKVAAATELIWEWIDATLPAGTPIVAVGFSQGGLMATQLLRTRPDRIAATVILGGFVQGGEFPGDKQLARTRPPVFWGRGREDTVIAPVAIERTIDWLPGHSTLEVRIYPGLAHGVNQAEIDDVRAFLAAATDGAGGTV</sequence>
<comment type="similarity">
    <text evidence="1">Belongs to the AB hydrolase superfamily. AB hydrolase 2 family.</text>
</comment>
<dbReference type="SUPFAM" id="SSF53474">
    <property type="entry name" value="alpha/beta-Hydrolases"/>
    <property type="match status" value="1"/>
</dbReference>
<dbReference type="Proteomes" id="UP000466307">
    <property type="component" value="Unassembled WGS sequence"/>
</dbReference>
<dbReference type="RefSeq" id="WP_162128768.1">
    <property type="nucleotide sequence ID" value="NZ_JAADZU010000018.1"/>
</dbReference>
<dbReference type="Pfam" id="PF02230">
    <property type="entry name" value="Abhydrolase_2"/>
    <property type="match status" value="1"/>
</dbReference>
<gene>
    <name evidence="4" type="ORF">GYA93_07695</name>
</gene>
<dbReference type="AlphaFoldDB" id="A0A7K3LMI3"/>
<dbReference type="Gene3D" id="3.40.50.1820">
    <property type="entry name" value="alpha/beta hydrolase"/>
    <property type="match status" value="1"/>
</dbReference>
<reference evidence="4 5" key="1">
    <citation type="submission" date="2020-01" db="EMBL/GenBank/DDBJ databases">
        <title>Investigation of new actinobacteria for the biodesulphurisation of diesel fuel.</title>
        <authorList>
            <person name="Athi Narayanan S.M."/>
        </authorList>
    </citation>
    <scope>NUCLEOTIDE SEQUENCE [LARGE SCALE GENOMIC DNA]</scope>
    <source>
        <strain evidence="4 5">213E</strain>
    </source>
</reference>
<evidence type="ECO:0000313" key="5">
    <source>
        <dbReference type="Proteomes" id="UP000466307"/>
    </source>
</evidence>
<evidence type="ECO:0000256" key="1">
    <source>
        <dbReference type="ARBA" id="ARBA00006499"/>
    </source>
</evidence>
<evidence type="ECO:0000256" key="2">
    <source>
        <dbReference type="ARBA" id="ARBA00022801"/>
    </source>
</evidence>
<dbReference type="EMBL" id="JAADZU010000018">
    <property type="protein sequence ID" value="NDK89466.1"/>
    <property type="molecule type" value="Genomic_DNA"/>
</dbReference>
<organism evidence="4 5">
    <name type="scientific">Gordonia desulfuricans</name>
    <dbReference type="NCBI Taxonomy" id="89051"/>
    <lineage>
        <taxon>Bacteria</taxon>
        <taxon>Bacillati</taxon>
        <taxon>Actinomycetota</taxon>
        <taxon>Actinomycetes</taxon>
        <taxon>Mycobacteriales</taxon>
        <taxon>Gordoniaceae</taxon>
        <taxon>Gordonia</taxon>
    </lineage>
</organism>
<proteinExistence type="inferred from homology"/>
<dbReference type="GO" id="GO:0016787">
    <property type="term" value="F:hydrolase activity"/>
    <property type="evidence" value="ECO:0007669"/>
    <property type="project" value="UniProtKB-KW"/>
</dbReference>